<dbReference type="AlphaFoldDB" id="A0A822B4T9"/>
<accession>A0A822B4T9</accession>
<evidence type="ECO:0000313" key="2">
    <source>
        <dbReference type="Proteomes" id="UP000663848"/>
    </source>
</evidence>
<organism evidence="1 2">
    <name type="scientific">Rotaria socialis</name>
    <dbReference type="NCBI Taxonomy" id="392032"/>
    <lineage>
        <taxon>Eukaryota</taxon>
        <taxon>Metazoa</taxon>
        <taxon>Spiralia</taxon>
        <taxon>Gnathifera</taxon>
        <taxon>Rotifera</taxon>
        <taxon>Eurotatoria</taxon>
        <taxon>Bdelloidea</taxon>
        <taxon>Philodinida</taxon>
        <taxon>Philodinidae</taxon>
        <taxon>Rotaria</taxon>
    </lineage>
</organism>
<gene>
    <name evidence="1" type="ORF">QYT958_LOCUS38219</name>
</gene>
<evidence type="ECO:0000313" key="1">
    <source>
        <dbReference type="EMBL" id="CAF5001997.1"/>
    </source>
</evidence>
<protein>
    <submittedName>
        <fullName evidence="1">Uncharacterized protein</fullName>
    </submittedName>
</protein>
<name>A0A822B4T9_9BILA</name>
<comment type="caution">
    <text evidence="1">The sequence shown here is derived from an EMBL/GenBank/DDBJ whole genome shotgun (WGS) entry which is preliminary data.</text>
</comment>
<sequence length="105" mass="12015">DMMGPNDDISNFAIEDDAYDELQTVINKTMKLKTKKDSISTEKVRIHSSCVRISDLVFGQFAHETLKSTVFLKELSKKTPYSFCSILCRGEQKIILDIHHVIYCV</sequence>
<dbReference type="EMBL" id="CAJOBR010033150">
    <property type="protein sequence ID" value="CAF5001997.1"/>
    <property type="molecule type" value="Genomic_DNA"/>
</dbReference>
<feature type="non-terminal residue" evidence="1">
    <location>
        <position position="1"/>
    </location>
</feature>
<proteinExistence type="predicted"/>
<dbReference type="Proteomes" id="UP000663848">
    <property type="component" value="Unassembled WGS sequence"/>
</dbReference>
<reference evidence="1" key="1">
    <citation type="submission" date="2021-02" db="EMBL/GenBank/DDBJ databases">
        <authorList>
            <person name="Nowell W R."/>
        </authorList>
    </citation>
    <scope>NUCLEOTIDE SEQUENCE</scope>
</reference>